<proteinExistence type="predicted"/>
<organism evidence="1 2">
    <name type="scientific">Shimia sagamensis</name>
    <dbReference type="NCBI Taxonomy" id="1566352"/>
    <lineage>
        <taxon>Bacteria</taxon>
        <taxon>Pseudomonadati</taxon>
        <taxon>Pseudomonadota</taxon>
        <taxon>Alphaproteobacteria</taxon>
        <taxon>Rhodobacterales</taxon>
        <taxon>Roseobacteraceae</taxon>
    </lineage>
</organism>
<evidence type="ECO:0000313" key="1">
    <source>
        <dbReference type="EMBL" id="SMP05617.1"/>
    </source>
</evidence>
<evidence type="ECO:0000313" key="2">
    <source>
        <dbReference type="Proteomes" id="UP001157961"/>
    </source>
</evidence>
<gene>
    <name evidence="1" type="ORF">SAMN06265373_101588</name>
</gene>
<sequence length="56" mass="6176">MVFPTFIRPLSGKCGQKTNILTACVNIFSQASFELQSAFLSFGDLLNRHLGGKKSR</sequence>
<reference evidence="1 2" key="1">
    <citation type="submission" date="2017-05" db="EMBL/GenBank/DDBJ databases">
        <authorList>
            <person name="Varghese N."/>
            <person name="Submissions S."/>
        </authorList>
    </citation>
    <scope>NUCLEOTIDE SEQUENCE [LARGE SCALE GENOMIC DNA]</scope>
    <source>
        <strain evidence="1 2">DSM 29734</strain>
    </source>
</reference>
<name>A0ABY1NBS8_9RHOB</name>
<keyword evidence="2" id="KW-1185">Reference proteome</keyword>
<comment type="caution">
    <text evidence="1">The sequence shown here is derived from an EMBL/GenBank/DDBJ whole genome shotgun (WGS) entry which is preliminary data.</text>
</comment>
<protein>
    <submittedName>
        <fullName evidence="1">Uncharacterized protein</fullName>
    </submittedName>
</protein>
<dbReference type="Proteomes" id="UP001157961">
    <property type="component" value="Unassembled WGS sequence"/>
</dbReference>
<dbReference type="EMBL" id="FXTY01000001">
    <property type="protein sequence ID" value="SMP05617.1"/>
    <property type="molecule type" value="Genomic_DNA"/>
</dbReference>
<accession>A0ABY1NBS8</accession>